<gene>
    <name evidence="2" type="ORF">F0L68_11205</name>
</gene>
<evidence type="ECO:0000313" key="3">
    <source>
        <dbReference type="Proteomes" id="UP000323454"/>
    </source>
</evidence>
<dbReference type="Pfam" id="PF01636">
    <property type="entry name" value="APH"/>
    <property type="match status" value="1"/>
</dbReference>
<protein>
    <submittedName>
        <fullName evidence="2">Phosphotransferase</fullName>
    </submittedName>
</protein>
<dbReference type="InterPro" id="IPR011009">
    <property type="entry name" value="Kinase-like_dom_sf"/>
</dbReference>
<reference evidence="2 3" key="1">
    <citation type="submission" date="2019-09" db="EMBL/GenBank/DDBJ databases">
        <title>Goodfellowia gen. nov., a new genus of the Pseudonocardineae related to Actinoalloteichus, containing Goodfellowia coeruleoviolacea gen. nov., comb. nov. gen. nov., comb. nov.</title>
        <authorList>
            <person name="Labeda D."/>
        </authorList>
    </citation>
    <scope>NUCLEOTIDE SEQUENCE [LARGE SCALE GENOMIC DNA]</scope>
    <source>
        <strain evidence="2 3">AN110305</strain>
    </source>
</reference>
<dbReference type="InterPro" id="IPR002575">
    <property type="entry name" value="Aminoglycoside_PTrfase"/>
</dbReference>
<organism evidence="2 3">
    <name type="scientific">Solihabitans fulvus</name>
    <dbReference type="NCBI Taxonomy" id="1892852"/>
    <lineage>
        <taxon>Bacteria</taxon>
        <taxon>Bacillati</taxon>
        <taxon>Actinomycetota</taxon>
        <taxon>Actinomycetes</taxon>
        <taxon>Pseudonocardiales</taxon>
        <taxon>Pseudonocardiaceae</taxon>
        <taxon>Solihabitans</taxon>
    </lineage>
</organism>
<dbReference type="Gene3D" id="3.30.200.20">
    <property type="entry name" value="Phosphorylase Kinase, domain 1"/>
    <property type="match status" value="1"/>
</dbReference>
<dbReference type="AlphaFoldDB" id="A0A5B2XJ16"/>
<reference evidence="2 3" key="2">
    <citation type="submission" date="2019-09" db="EMBL/GenBank/DDBJ databases">
        <authorList>
            <person name="Jin C."/>
        </authorList>
    </citation>
    <scope>NUCLEOTIDE SEQUENCE [LARGE SCALE GENOMIC DNA]</scope>
    <source>
        <strain evidence="2 3">AN110305</strain>
    </source>
</reference>
<keyword evidence="2" id="KW-0808">Transferase</keyword>
<sequence>MTSRIELAGGWDSAATLVDGRWIERTPRRPEVADALRVEARLMPWLSGRLPLPVPVPEIVETGPLVARHPLIAGEPADRLTAAHGRELGRFLRALHDTPIAAAVALGLPDASSVLRARTETLQRFQALVLPRLPADRRAAADALLTDVLGLPCDTVVHADLGPEHILVRHGDLSGVIDWSDAHVDDAALDLGWVLHGTPPEFAAALAEAYGATEDQRRRGLLWHRLGPWFEVVHGLDTDQPELVGSGVAGVLDRL</sequence>
<dbReference type="InterPro" id="IPR051678">
    <property type="entry name" value="AGP_Transferase"/>
</dbReference>
<keyword evidence="3" id="KW-1185">Reference proteome</keyword>
<evidence type="ECO:0000259" key="1">
    <source>
        <dbReference type="Pfam" id="PF01636"/>
    </source>
</evidence>
<dbReference type="Gene3D" id="3.90.1200.10">
    <property type="match status" value="1"/>
</dbReference>
<accession>A0A5B2XJ16</accession>
<dbReference type="OrthoDB" id="9797603at2"/>
<proteinExistence type="predicted"/>
<comment type="caution">
    <text evidence="2">The sequence shown here is derived from an EMBL/GenBank/DDBJ whole genome shotgun (WGS) entry which is preliminary data.</text>
</comment>
<evidence type="ECO:0000313" key="2">
    <source>
        <dbReference type="EMBL" id="KAA2263015.1"/>
    </source>
</evidence>
<name>A0A5B2XJ16_9PSEU</name>
<dbReference type="RefSeq" id="WP_149849437.1">
    <property type="nucleotide sequence ID" value="NZ_VUOB01000019.1"/>
</dbReference>
<dbReference type="Proteomes" id="UP000323454">
    <property type="component" value="Unassembled WGS sequence"/>
</dbReference>
<dbReference type="SUPFAM" id="SSF56112">
    <property type="entry name" value="Protein kinase-like (PK-like)"/>
    <property type="match status" value="1"/>
</dbReference>
<feature type="domain" description="Aminoglycoside phosphotransferase" evidence="1">
    <location>
        <begin position="6"/>
        <end position="218"/>
    </location>
</feature>
<dbReference type="PANTHER" id="PTHR21310">
    <property type="entry name" value="AMINOGLYCOSIDE PHOSPHOTRANSFERASE-RELATED-RELATED"/>
    <property type="match status" value="1"/>
</dbReference>
<dbReference type="EMBL" id="VUOB01000019">
    <property type="protein sequence ID" value="KAA2263015.1"/>
    <property type="molecule type" value="Genomic_DNA"/>
</dbReference>
<dbReference type="PANTHER" id="PTHR21310:SF15">
    <property type="entry name" value="AMINOGLYCOSIDE PHOSPHOTRANSFERASE DOMAIN-CONTAINING PROTEIN"/>
    <property type="match status" value="1"/>
</dbReference>
<dbReference type="GO" id="GO:0016740">
    <property type="term" value="F:transferase activity"/>
    <property type="evidence" value="ECO:0007669"/>
    <property type="project" value="UniProtKB-KW"/>
</dbReference>